<dbReference type="EMBL" id="JACMSC010000003">
    <property type="protein sequence ID" value="KAG6527317.1"/>
    <property type="molecule type" value="Genomic_DNA"/>
</dbReference>
<dbReference type="PANTHER" id="PTHR37695">
    <property type="entry name" value="RECOMBINATION INITIATION DEFECTS 3-RELATED"/>
    <property type="match status" value="1"/>
</dbReference>
<dbReference type="Proteomes" id="UP000734854">
    <property type="component" value="Unassembled WGS sequence"/>
</dbReference>
<sequence>MKLKINKACDLSSISVLPPRRSWGMSSVGDGLGMNQPSQIRSQSQQSFSQGLSLSQLSQSSLEEALITDSRFGSQEKDKSSRISTLAPIASMRDESQLQILSTSRNVLPRSWTASSLADSKFQVTEELEHKLRLIESSISRVGMIVDSVQSDVMQVNRAVKELSLDMGGIRQKIDLLENSMQQLPKWEDGIKALIGGSLKSISDQLANNSNPSKINEIATAVTALHEQIGARLEKLEHEVSLSFSIKKVRENGTNSSDIQDSIIVRSPGSRDHLDRKQSLKSNLTIKQITVTPSMSTKPKSPLVKSEEGKPNLVKFKIAEPKHLLSHRHEIHHRQKNENPRIIIDSDDESDVGLSCLMPEKKTVKECDFGKDVHIETLRILRKARKRRRTQNLITVD</sequence>
<dbReference type="AlphaFoldDB" id="A0A8J5HXQ9"/>
<name>A0A8J5HXQ9_ZINOF</name>
<evidence type="ECO:0000313" key="1">
    <source>
        <dbReference type="EMBL" id="KAG6527317.1"/>
    </source>
</evidence>
<comment type="caution">
    <text evidence="1">The sequence shown here is derived from an EMBL/GenBank/DDBJ whole genome shotgun (WGS) entry which is preliminary data.</text>
</comment>
<reference evidence="1 2" key="1">
    <citation type="submission" date="2020-08" db="EMBL/GenBank/DDBJ databases">
        <title>Plant Genome Project.</title>
        <authorList>
            <person name="Zhang R.-G."/>
        </authorList>
    </citation>
    <scope>NUCLEOTIDE SEQUENCE [LARGE SCALE GENOMIC DNA]</scope>
    <source>
        <tissue evidence="1">Rhizome</tissue>
    </source>
</reference>
<keyword evidence="2" id="KW-1185">Reference proteome</keyword>
<dbReference type="GO" id="GO:0009553">
    <property type="term" value="P:embryo sac development"/>
    <property type="evidence" value="ECO:0007669"/>
    <property type="project" value="TreeGrafter"/>
</dbReference>
<dbReference type="PANTHER" id="PTHR37695:SF1">
    <property type="entry name" value="RECOMBINATION INITIATION DEFECTS 3-RELATED"/>
    <property type="match status" value="1"/>
</dbReference>
<accession>A0A8J5HXQ9</accession>
<organism evidence="1 2">
    <name type="scientific">Zingiber officinale</name>
    <name type="common">Ginger</name>
    <name type="synonym">Amomum zingiber</name>
    <dbReference type="NCBI Taxonomy" id="94328"/>
    <lineage>
        <taxon>Eukaryota</taxon>
        <taxon>Viridiplantae</taxon>
        <taxon>Streptophyta</taxon>
        <taxon>Embryophyta</taxon>
        <taxon>Tracheophyta</taxon>
        <taxon>Spermatophyta</taxon>
        <taxon>Magnoliopsida</taxon>
        <taxon>Liliopsida</taxon>
        <taxon>Zingiberales</taxon>
        <taxon>Zingiberaceae</taxon>
        <taxon>Zingiber</taxon>
    </lineage>
</organism>
<evidence type="ECO:0000313" key="2">
    <source>
        <dbReference type="Proteomes" id="UP000734854"/>
    </source>
</evidence>
<dbReference type="GO" id="GO:0042138">
    <property type="term" value="P:meiotic DNA double-strand break formation"/>
    <property type="evidence" value="ECO:0007669"/>
    <property type="project" value="TreeGrafter"/>
</dbReference>
<proteinExistence type="predicted"/>
<protein>
    <submittedName>
        <fullName evidence="1">Uncharacterized protein</fullName>
    </submittedName>
</protein>
<dbReference type="GO" id="GO:0009556">
    <property type="term" value="P:microsporogenesis"/>
    <property type="evidence" value="ECO:0007669"/>
    <property type="project" value="TreeGrafter"/>
</dbReference>
<gene>
    <name evidence="1" type="ORF">ZIOFF_009416</name>
</gene>
<dbReference type="InterPro" id="IPR034546">
    <property type="entry name" value="PAIR1"/>
</dbReference>
<dbReference type="GO" id="GO:0005634">
    <property type="term" value="C:nucleus"/>
    <property type="evidence" value="ECO:0007669"/>
    <property type="project" value="TreeGrafter"/>
</dbReference>
<dbReference type="GO" id="GO:0070192">
    <property type="term" value="P:chromosome organization involved in meiotic cell cycle"/>
    <property type="evidence" value="ECO:0007669"/>
    <property type="project" value="InterPro"/>
</dbReference>